<evidence type="ECO:0000259" key="5">
    <source>
        <dbReference type="Pfam" id="PF00849"/>
    </source>
</evidence>
<accession>A0A1Q2L0B9</accession>
<keyword evidence="7" id="KW-1185">Reference proteome</keyword>
<evidence type="ECO:0000256" key="4">
    <source>
        <dbReference type="RuleBase" id="RU362028"/>
    </source>
</evidence>
<evidence type="ECO:0000313" key="7">
    <source>
        <dbReference type="Proteomes" id="UP000188184"/>
    </source>
</evidence>
<dbReference type="GO" id="GO:0000455">
    <property type="term" value="P:enzyme-directed rRNA pseudouridine synthesis"/>
    <property type="evidence" value="ECO:0007669"/>
    <property type="project" value="TreeGrafter"/>
</dbReference>
<dbReference type="PANTHER" id="PTHR21600:SF35">
    <property type="entry name" value="PSEUDOURIDINE SYNTHASE"/>
    <property type="match status" value="1"/>
</dbReference>
<protein>
    <recommendedName>
        <fullName evidence="4">Pseudouridine synthase</fullName>
        <ecNumber evidence="4">5.4.99.-</ecNumber>
    </recommendedName>
</protein>
<dbReference type="GO" id="GO:0140098">
    <property type="term" value="F:catalytic activity, acting on RNA"/>
    <property type="evidence" value="ECO:0007669"/>
    <property type="project" value="UniProtKB-ARBA"/>
</dbReference>
<dbReference type="Pfam" id="PF00849">
    <property type="entry name" value="PseudoU_synth_2"/>
    <property type="match status" value="1"/>
</dbReference>
<keyword evidence="4" id="KW-0413">Isomerase</keyword>
<dbReference type="KEGG" id="pmar:B0X71_12900"/>
<dbReference type="InterPro" id="IPR006145">
    <property type="entry name" value="PsdUridine_synth_RsuA/RluA"/>
</dbReference>
<evidence type="ECO:0000256" key="1">
    <source>
        <dbReference type="ARBA" id="ARBA00000073"/>
    </source>
</evidence>
<evidence type="ECO:0000256" key="3">
    <source>
        <dbReference type="PIRSR" id="PIRSR606225-1"/>
    </source>
</evidence>
<gene>
    <name evidence="6" type="ORF">B0X71_12900</name>
</gene>
<dbReference type="OrthoDB" id="9807829at2"/>
<dbReference type="EMBL" id="CP019640">
    <property type="protein sequence ID" value="AQQ53900.1"/>
    <property type="molecule type" value="Genomic_DNA"/>
</dbReference>
<reference evidence="6 7" key="1">
    <citation type="submission" date="2017-02" db="EMBL/GenBank/DDBJ databases">
        <title>The complete genomic sequence of a novel cold adapted crude oil-degrading bacterium Planococcus qaidamina Y42.</title>
        <authorList>
            <person name="Yang R."/>
        </authorList>
    </citation>
    <scope>NUCLEOTIDE SEQUENCE [LARGE SCALE GENOMIC DNA]</scope>
    <source>
        <strain evidence="6 7">Y42</strain>
    </source>
</reference>
<feature type="active site" evidence="3">
    <location>
        <position position="134"/>
    </location>
</feature>
<comment type="function">
    <text evidence="4">Responsible for synthesis of pseudouridine from uracil.</text>
</comment>
<comment type="similarity">
    <text evidence="2 4">Belongs to the pseudouridine synthase RluA family.</text>
</comment>
<dbReference type="NCBIfam" id="TIGR00005">
    <property type="entry name" value="rluA_subfam"/>
    <property type="match status" value="1"/>
</dbReference>
<evidence type="ECO:0000313" key="6">
    <source>
        <dbReference type="EMBL" id="AQQ53900.1"/>
    </source>
</evidence>
<name>A0A1Q2L0B9_9BACL</name>
<sequence length="293" mass="32359">MQPFQLTFTARKSQLLREALAEWGISKRTLSAVKFEGGQLLVNGCAQTVRHVLNCGDSVTVVFPLEERSPGLLAEEAMLTVVYEDEAVFIADKPAGKSTIPSRDHPAGTLANAVAAHFEKTGTPATIHVVTRLDRNTSGLVCIAKNRHIHHVLSQEQQNGQMKRQYEALVHGTPLRSEWAITAPIGRKSGSIIEREVRADGQHAHTEVTVLNRYPNYTHVGLQLGTGRTHQIRVHLSHAGYPLLGDDLYGGPTELIDRQALHCTRLTFIHPVSREPFVFSSPLPSDMKHLLQT</sequence>
<dbReference type="InterPro" id="IPR050188">
    <property type="entry name" value="RluA_PseudoU_synthase"/>
</dbReference>
<dbReference type="GO" id="GO:0003723">
    <property type="term" value="F:RNA binding"/>
    <property type="evidence" value="ECO:0007669"/>
    <property type="project" value="InterPro"/>
</dbReference>
<dbReference type="CDD" id="cd02869">
    <property type="entry name" value="PseudoU_synth_RluA_like"/>
    <property type="match status" value="1"/>
</dbReference>
<dbReference type="InterPro" id="IPR006225">
    <property type="entry name" value="PsdUridine_synth_RluC/D"/>
</dbReference>
<dbReference type="Proteomes" id="UP000188184">
    <property type="component" value="Chromosome"/>
</dbReference>
<proteinExistence type="inferred from homology"/>
<comment type="catalytic activity">
    <reaction evidence="1 4">
        <text>a uridine in RNA = a pseudouridine in RNA</text>
        <dbReference type="Rhea" id="RHEA:48348"/>
        <dbReference type="Rhea" id="RHEA-COMP:12068"/>
        <dbReference type="Rhea" id="RHEA-COMP:12069"/>
        <dbReference type="ChEBI" id="CHEBI:65314"/>
        <dbReference type="ChEBI" id="CHEBI:65315"/>
    </reaction>
</comment>
<dbReference type="PANTHER" id="PTHR21600">
    <property type="entry name" value="MITOCHONDRIAL RNA PSEUDOURIDINE SYNTHASE"/>
    <property type="match status" value="1"/>
</dbReference>
<dbReference type="RefSeq" id="WP_077589798.1">
    <property type="nucleotide sequence ID" value="NZ_CP019640.1"/>
</dbReference>
<dbReference type="Gene3D" id="3.30.2350.10">
    <property type="entry name" value="Pseudouridine synthase"/>
    <property type="match status" value="1"/>
</dbReference>
<dbReference type="SUPFAM" id="SSF55120">
    <property type="entry name" value="Pseudouridine synthase"/>
    <property type="match status" value="1"/>
</dbReference>
<feature type="domain" description="Pseudouridine synthase RsuA/RluA-like" evidence="5">
    <location>
        <begin position="88"/>
        <end position="238"/>
    </location>
</feature>
<dbReference type="InterPro" id="IPR020103">
    <property type="entry name" value="PsdUridine_synth_cat_dom_sf"/>
</dbReference>
<dbReference type="GO" id="GO:0009982">
    <property type="term" value="F:pseudouridine synthase activity"/>
    <property type="evidence" value="ECO:0007669"/>
    <property type="project" value="InterPro"/>
</dbReference>
<dbReference type="AlphaFoldDB" id="A0A1Q2L0B9"/>
<organism evidence="6 7">
    <name type="scientific">Planococcus lenghuensis</name>
    <dbReference type="NCBI Taxonomy" id="2213202"/>
    <lineage>
        <taxon>Bacteria</taxon>
        <taxon>Bacillati</taxon>
        <taxon>Bacillota</taxon>
        <taxon>Bacilli</taxon>
        <taxon>Bacillales</taxon>
        <taxon>Caryophanaceae</taxon>
        <taxon>Planococcus</taxon>
    </lineage>
</organism>
<evidence type="ECO:0000256" key="2">
    <source>
        <dbReference type="ARBA" id="ARBA00010876"/>
    </source>
</evidence>
<dbReference type="EC" id="5.4.99.-" evidence="4"/>